<evidence type="ECO:0000313" key="3">
    <source>
        <dbReference type="Proteomes" id="UP000054538"/>
    </source>
</evidence>
<dbReference type="OrthoDB" id="2745718at2759"/>
<reference evidence="2 3" key="1">
    <citation type="submission" date="2014-04" db="EMBL/GenBank/DDBJ databases">
        <authorList>
            <consortium name="DOE Joint Genome Institute"/>
            <person name="Kuo A."/>
            <person name="Kohler A."/>
            <person name="Jargeat P."/>
            <person name="Nagy L.G."/>
            <person name="Floudas D."/>
            <person name="Copeland A."/>
            <person name="Barry K.W."/>
            <person name="Cichocki N."/>
            <person name="Veneault-Fourrey C."/>
            <person name="LaButti K."/>
            <person name="Lindquist E.A."/>
            <person name="Lipzen A."/>
            <person name="Lundell T."/>
            <person name="Morin E."/>
            <person name="Murat C."/>
            <person name="Sun H."/>
            <person name="Tunlid A."/>
            <person name="Henrissat B."/>
            <person name="Grigoriev I.V."/>
            <person name="Hibbett D.S."/>
            <person name="Martin F."/>
            <person name="Nordberg H.P."/>
            <person name="Cantor M.N."/>
            <person name="Hua S.X."/>
        </authorList>
    </citation>
    <scope>NUCLEOTIDE SEQUENCE [LARGE SCALE GENOMIC DNA]</scope>
    <source>
        <strain evidence="2 3">Ve08.2h10</strain>
    </source>
</reference>
<dbReference type="STRING" id="930991.A0A0D0EA09"/>
<gene>
    <name evidence="2" type="ORF">PAXRUDRAFT_138860</name>
</gene>
<dbReference type="Proteomes" id="UP000054538">
    <property type="component" value="Unassembled WGS sequence"/>
</dbReference>
<dbReference type="InParanoid" id="A0A0D0EA09"/>
<dbReference type="AlphaFoldDB" id="A0A0D0EA09"/>
<organism evidence="2 3">
    <name type="scientific">Paxillus rubicundulus Ve08.2h10</name>
    <dbReference type="NCBI Taxonomy" id="930991"/>
    <lineage>
        <taxon>Eukaryota</taxon>
        <taxon>Fungi</taxon>
        <taxon>Dikarya</taxon>
        <taxon>Basidiomycota</taxon>
        <taxon>Agaricomycotina</taxon>
        <taxon>Agaricomycetes</taxon>
        <taxon>Agaricomycetidae</taxon>
        <taxon>Boletales</taxon>
        <taxon>Paxilineae</taxon>
        <taxon>Paxillaceae</taxon>
        <taxon>Paxillus</taxon>
    </lineage>
</organism>
<dbReference type="Gene3D" id="1.20.1280.50">
    <property type="match status" value="1"/>
</dbReference>
<dbReference type="InterPro" id="IPR036047">
    <property type="entry name" value="F-box-like_dom_sf"/>
</dbReference>
<accession>A0A0D0EA09</accession>
<dbReference type="InterPro" id="IPR001810">
    <property type="entry name" value="F-box_dom"/>
</dbReference>
<evidence type="ECO:0000313" key="2">
    <source>
        <dbReference type="EMBL" id="KIK96250.1"/>
    </source>
</evidence>
<evidence type="ECO:0000259" key="1">
    <source>
        <dbReference type="PROSITE" id="PS50181"/>
    </source>
</evidence>
<dbReference type="PROSITE" id="PS50181">
    <property type="entry name" value="FBOX"/>
    <property type="match status" value="1"/>
</dbReference>
<protein>
    <recommendedName>
        <fullName evidence="1">F-box domain-containing protein</fullName>
    </recommendedName>
</protein>
<sequence length="528" mass="59341">MTGYILDVLPVELIIQILAFVGYRDLVTCSQVCHLLHKVIEQNALLQYTIELAASGMQNGPPSAIGHANRLTALRNSQAAWNTLQWTGTKDIRLLQGNLYELCGGVFVQSNQLGGLEFRRLPSHFRSIDEHVWSLDLPDVNVRDFTLDPAQDLLVLIARPLLRAGIRNARMEISIHLRSLTTGEEHPLAPKPPILLHDLDLRAASLSFMVQVHSDHIAVHFISHGTAPSELVVWNWKTGLILLNTYSANLMAFAFLTERLILVGGLGDVGIGQLCLFVVDLDSSNSERTDFDVADYRCAFLYPAYYPWVRPVNFLIRSDPSTNWSPHPSFQVPFSIGTGSRLYIVTIWFMQGEEISPIDLFVLSSTLLDCVESLADGERHVFEWFEWGPTGTRMIARASHSHTWVCYVYGAKFITSPQGTREGNPGMLEMWDFNQLGIRRDRPREWSESQDVQWHVGDTSTLSRRIFIDEVRTTLPYRIIRRALPASSKGMPIFFTEAMCSEDSLILVDVSCHSFSVAPAGSRGAFVL</sequence>
<feature type="domain" description="F-box" evidence="1">
    <location>
        <begin position="3"/>
        <end position="49"/>
    </location>
</feature>
<dbReference type="SUPFAM" id="SSF81383">
    <property type="entry name" value="F-box domain"/>
    <property type="match status" value="1"/>
</dbReference>
<reference evidence="3" key="2">
    <citation type="submission" date="2015-01" db="EMBL/GenBank/DDBJ databases">
        <title>Evolutionary Origins and Diversification of the Mycorrhizal Mutualists.</title>
        <authorList>
            <consortium name="DOE Joint Genome Institute"/>
            <consortium name="Mycorrhizal Genomics Consortium"/>
            <person name="Kohler A."/>
            <person name="Kuo A."/>
            <person name="Nagy L.G."/>
            <person name="Floudas D."/>
            <person name="Copeland A."/>
            <person name="Barry K.W."/>
            <person name="Cichocki N."/>
            <person name="Veneault-Fourrey C."/>
            <person name="LaButti K."/>
            <person name="Lindquist E.A."/>
            <person name="Lipzen A."/>
            <person name="Lundell T."/>
            <person name="Morin E."/>
            <person name="Murat C."/>
            <person name="Riley R."/>
            <person name="Ohm R."/>
            <person name="Sun H."/>
            <person name="Tunlid A."/>
            <person name="Henrissat B."/>
            <person name="Grigoriev I.V."/>
            <person name="Hibbett D.S."/>
            <person name="Martin F."/>
        </authorList>
    </citation>
    <scope>NUCLEOTIDE SEQUENCE [LARGE SCALE GENOMIC DNA]</scope>
    <source>
        <strain evidence="3">Ve08.2h10</strain>
    </source>
</reference>
<dbReference type="EMBL" id="KN824996">
    <property type="protein sequence ID" value="KIK96250.1"/>
    <property type="molecule type" value="Genomic_DNA"/>
</dbReference>
<dbReference type="HOGENOM" id="CLU_007279_3_1_1"/>
<name>A0A0D0EA09_9AGAM</name>
<dbReference type="SMART" id="SM00256">
    <property type="entry name" value="FBOX"/>
    <property type="match status" value="1"/>
</dbReference>
<keyword evidence="3" id="KW-1185">Reference proteome</keyword>
<dbReference type="Pfam" id="PF12937">
    <property type="entry name" value="F-box-like"/>
    <property type="match status" value="1"/>
</dbReference>
<proteinExistence type="predicted"/>